<organism evidence="1 2">
    <name type="scientific">Bauhinia variegata</name>
    <name type="common">Purple orchid tree</name>
    <name type="synonym">Phanera variegata</name>
    <dbReference type="NCBI Taxonomy" id="167791"/>
    <lineage>
        <taxon>Eukaryota</taxon>
        <taxon>Viridiplantae</taxon>
        <taxon>Streptophyta</taxon>
        <taxon>Embryophyta</taxon>
        <taxon>Tracheophyta</taxon>
        <taxon>Spermatophyta</taxon>
        <taxon>Magnoliopsida</taxon>
        <taxon>eudicotyledons</taxon>
        <taxon>Gunneridae</taxon>
        <taxon>Pentapetalae</taxon>
        <taxon>rosids</taxon>
        <taxon>fabids</taxon>
        <taxon>Fabales</taxon>
        <taxon>Fabaceae</taxon>
        <taxon>Cercidoideae</taxon>
        <taxon>Cercideae</taxon>
        <taxon>Bauhiniinae</taxon>
        <taxon>Bauhinia</taxon>
    </lineage>
</organism>
<comment type="caution">
    <text evidence="1">The sequence shown here is derived from an EMBL/GenBank/DDBJ whole genome shotgun (WGS) entry which is preliminary data.</text>
</comment>
<name>A0ACB9Q6S1_BAUVA</name>
<reference evidence="1 2" key="1">
    <citation type="journal article" date="2022" name="DNA Res.">
        <title>Chromosomal-level genome assembly of the orchid tree Bauhinia variegata (Leguminosae; Cercidoideae) supports the allotetraploid origin hypothesis of Bauhinia.</title>
        <authorList>
            <person name="Zhong Y."/>
            <person name="Chen Y."/>
            <person name="Zheng D."/>
            <person name="Pang J."/>
            <person name="Liu Y."/>
            <person name="Luo S."/>
            <person name="Meng S."/>
            <person name="Qian L."/>
            <person name="Wei D."/>
            <person name="Dai S."/>
            <person name="Zhou R."/>
        </authorList>
    </citation>
    <scope>NUCLEOTIDE SEQUENCE [LARGE SCALE GENOMIC DNA]</scope>
    <source>
        <strain evidence="1">BV-YZ2020</strain>
    </source>
</reference>
<evidence type="ECO:0000313" key="2">
    <source>
        <dbReference type="Proteomes" id="UP000828941"/>
    </source>
</evidence>
<protein>
    <submittedName>
        <fullName evidence="1">Uncharacterized protein</fullName>
    </submittedName>
</protein>
<accession>A0ACB9Q6S1</accession>
<proteinExistence type="predicted"/>
<dbReference type="EMBL" id="CM039427">
    <property type="protein sequence ID" value="KAI4355789.1"/>
    <property type="molecule type" value="Genomic_DNA"/>
</dbReference>
<gene>
    <name evidence="1" type="ORF">L6164_004529</name>
</gene>
<dbReference type="Proteomes" id="UP000828941">
    <property type="component" value="Chromosome 2"/>
</dbReference>
<keyword evidence="2" id="KW-1185">Reference proteome</keyword>
<sequence>MIVPKLEPQCDIVEVEEHEEKHGDEIAAADSSYLKKFLSELWKLLSKLNKGPIRLMKKVLLSRPMKVIVKLPWKIISNLPGFKLLKQPVEYFLSQDDEEKPENGGSSSNSLVNKPPLVEEITIPSVSELLRCGVRFLPTNGCISSISFDEKKCAFYLPVIGLDVNTEVFLRKLVAYEASTKSGPLVVARFTEMMNGIIDCEDDIKVLREKGIILNHLKSDKEVADLWNGMCKSVKLTRVPFLDKTIEDVNKYYNGRMKVKAWKFMKSYVFGSWQFLTFLAAIMLLLLMTLQAFCSVYTCSRIVGLTNIDTQ</sequence>
<evidence type="ECO:0000313" key="1">
    <source>
        <dbReference type="EMBL" id="KAI4355789.1"/>
    </source>
</evidence>